<sequence>MIDKAFAPGVPGVLVDPMAEPGEQQAMLNLFKGAIGMFKNPTSHRAVEYEDPAVASDAVLLADLLLRLLDGVEARPAA</sequence>
<evidence type="ECO:0000313" key="3">
    <source>
        <dbReference type="Proteomes" id="UP000649955"/>
    </source>
</evidence>
<proteinExistence type="predicted"/>
<reference evidence="3" key="1">
    <citation type="journal article" date="2019" name="Int. J. Syst. Evol. Microbiol.">
        <title>The Global Catalogue of Microorganisms (GCM) 10K type strain sequencing project: providing services to taxonomists for standard genome sequencing and annotation.</title>
        <authorList>
            <consortium name="The Broad Institute Genomics Platform"/>
            <consortium name="The Broad Institute Genome Sequencing Center for Infectious Disease"/>
            <person name="Wu L."/>
            <person name="Ma J."/>
        </authorList>
    </citation>
    <scope>NUCLEOTIDE SEQUENCE [LARGE SCALE GENOMIC DNA]</scope>
    <source>
        <strain evidence="3">CGMCC 4.7680</strain>
    </source>
</reference>
<keyword evidence="3" id="KW-1185">Reference proteome</keyword>
<organism evidence="2 3">
    <name type="scientific">Amycolatopsis bullii</name>
    <dbReference type="NCBI Taxonomy" id="941987"/>
    <lineage>
        <taxon>Bacteria</taxon>
        <taxon>Bacillati</taxon>
        <taxon>Actinomycetota</taxon>
        <taxon>Actinomycetes</taxon>
        <taxon>Pseudonocardiales</taxon>
        <taxon>Pseudonocardiaceae</taxon>
        <taxon>Amycolatopsis</taxon>
    </lineage>
</organism>
<evidence type="ECO:0000259" key="1">
    <source>
        <dbReference type="Pfam" id="PF09509"/>
    </source>
</evidence>
<dbReference type="InterPro" id="IPR012654">
    <property type="entry name" value="CHP02391"/>
</dbReference>
<feature type="domain" description="Conserved hypothetical protein CHP02391" evidence="1">
    <location>
        <begin position="2"/>
        <end position="69"/>
    </location>
</feature>
<name>A0ABQ3K522_9PSEU</name>
<dbReference type="NCBIfam" id="TIGR02391">
    <property type="entry name" value="hypoth_ymh"/>
    <property type="match status" value="1"/>
</dbReference>
<accession>A0ABQ3K522</accession>
<dbReference type="Pfam" id="PF09509">
    <property type="entry name" value="Hypoth_Ymh"/>
    <property type="match status" value="1"/>
</dbReference>
<evidence type="ECO:0000313" key="2">
    <source>
        <dbReference type="EMBL" id="GHG04023.1"/>
    </source>
</evidence>
<gene>
    <name evidence="2" type="ORF">GCM10017567_20020</name>
</gene>
<protein>
    <recommendedName>
        <fullName evidence="1">Conserved hypothetical protein CHP02391 domain-containing protein</fullName>
    </recommendedName>
</protein>
<dbReference type="Proteomes" id="UP000649955">
    <property type="component" value="Unassembled WGS sequence"/>
</dbReference>
<comment type="caution">
    <text evidence="2">The sequence shown here is derived from an EMBL/GenBank/DDBJ whole genome shotgun (WGS) entry which is preliminary data.</text>
</comment>
<dbReference type="RefSeq" id="WP_191308415.1">
    <property type="nucleotide sequence ID" value="NZ_BNAW01000005.1"/>
</dbReference>
<dbReference type="EMBL" id="BNAW01000005">
    <property type="protein sequence ID" value="GHG04023.1"/>
    <property type="molecule type" value="Genomic_DNA"/>
</dbReference>